<proteinExistence type="inferred from homology"/>
<name>A0A4R9C312_9FIRM</name>
<dbReference type="GeneID" id="97031631"/>
<dbReference type="Pfam" id="PF01081">
    <property type="entry name" value="Aldolase"/>
    <property type="match status" value="1"/>
</dbReference>
<reference evidence="8 9" key="1">
    <citation type="submission" date="2019-01" db="EMBL/GenBank/DDBJ databases">
        <title>Draft Genome Sequences of Helcococcus ovis Strains Isolated from the Uterus and Vagina of Dairy Cows with Metritis.</title>
        <authorList>
            <person name="Cunha F."/>
            <person name="Jeon S.J."/>
            <person name="Kutzer P."/>
            <person name="Galvao K.N."/>
        </authorList>
    </citation>
    <scope>NUCLEOTIDE SEQUENCE [LARGE SCALE GENOMIC DNA]</scope>
    <source>
        <strain evidence="8 9">KG-37</strain>
    </source>
</reference>
<comment type="pathway">
    <text evidence="2">Carbohydrate acid metabolism; 2-dehydro-3-deoxy-D-gluconate degradation; D-glyceraldehyde 3-phosphate and pyruvate from 2-dehydro-3-deoxy-D-gluconate: step 2/2.</text>
</comment>
<accession>A0A4R9C312</accession>
<evidence type="ECO:0000256" key="7">
    <source>
        <dbReference type="ARBA" id="ARBA00023277"/>
    </source>
</evidence>
<evidence type="ECO:0000256" key="4">
    <source>
        <dbReference type="ARBA" id="ARBA00011233"/>
    </source>
</evidence>
<organism evidence="8 9">
    <name type="scientific">Helcococcus ovis</name>
    <dbReference type="NCBI Taxonomy" id="72026"/>
    <lineage>
        <taxon>Bacteria</taxon>
        <taxon>Bacillati</taxon>
        <taxon>Bacillota</taxon>
        <taxon>Tissierellia</taxon>
        <taxon>Tissierellales</taxon>
        <taxon>Peptoniphilaceae</taxon>
        <taxon>Helcococcus</taxon>
    </lineage>
</organism>
<evidence type="ECO:0000313" key="8">
    <source>
        <dbReference type="EMBL" id="TFF66634.1"/>
    </source>
</evidence>
<dbReference type="EMBL" id="SCFR01000008">
    <property type="protein sequence ID" value="TFF66634.1"/>
    <property type="molecule type" value="Genomic_DNA"/>
</dbReference>
<dbReference type="InterPro" id="IPR013785">
    <property type="entry name" value="Aldolase_TIM"/>
</dbReference>
<keyword evidence="7" id="KW-0119">Carbohydrate metabolism</keyword>
<comment type="caution">
    <text evidence="8">The sequence shown here is derived from an EMBL/GenBank/DDBJ whole genome shotgun (WGS) entry which is preliminary data.</text>
</comment>
<dbReference type="Proteomes" id="UP000297454">
    <property type="component" value="Unassembled WGS sequence"/>
</dbReference>
<dbReference type="PROSITE" id="PS00159">
    <property type="entry name" value="ALDOLASE_KDPG_KHG_1"/>
    <property type="match status" value="1"/>
</dbReference>
<dbReference type="NCBIfam" id="TIGR01182">
    <property type="entry name" value="eda"/>
    <property type="match status" value="1"/>
</dbReference>
<comment type="subunit">
    <text evidence="4">Homotrimer.</text>
</comment>
<dbReference type="NCBIfam" id="NF004325">
    <property type="entry name" value="PRK05718.1"/>
    <property type="match status" value="1"/>
</dbReference>
<dbReference type="EC" id="4.1.2.14" evidence="5"/>
<dbReference type="AlphaFoldDB" id="A0A4R9C312"/>
<evidence type="ECO:0000256" key="3">
    <source>
        <dbReference type="ARBA" id="ARBA00006906"/>
    </source>
</evidence>
<dbReference type="CDD" id="cd00452">
    <property type="entry name" value="KDPG_aldolase"/>
    <property type="match status" value="1"/>
</dbReference>
<dbReference type="Gene3D" id="3.20.20.70">
    <property type="entry name" value="Aldolase class I"/>
    <property type="match status" value="1"/>
</dbReference>
<dbReference type="PANTHER" id="PTHR30246">
    <property type="entry name" value="2-KETO-3-DEOXY-6-PHOSPHOGLUCONATE ALDOLASE"/>
    <property type="match status" value="1"/>
</dbReference>
<protein>
    <recommendedName>
        <fullName evidence="5">2-dehydro-3-deoxy-phosphogluconate aldolase</fullName>
        <ecNumber evidence="5">4.1.2.14</ecNumber>
    </recommendedName>
</protein>
<evidence type="ECO:0000256" key="1">
    <source>
        <dbReference type="ARBA" id="ARBA00000654"/>
    </source>
</evidence>
<dbReference type="InterPro" id="IPR000887">
    <property type="entry name" value="Aldlse_KDPG_KHG"/>
</dbReference>
<gene>
    <name evidence="8" type="primary">eda</name>
    <name evidence="8" type="ORF">EQF91_03300</name>
</gene>
<keyword evidence="6 8" id="KW-0456">Lyase</keyword>
<comment type="catalytic activity">
    <reaction evidence="1">
        <text>2-dehydro-3-deoxy-6-phospho-D-gluconate = D-glyceraldehyde 3-phosphate + pyruvate</text>
        <dbReference type="Rhea" id="RHEA:17089"/>
        <dbReference type="ChEBI" id="CHEBI:15361"/>
        <dbReference type="ChEBI" id="CHEBI:57569"/>
        <dbReference type="ChEBI" id="CHEBI:59776"/>
        <dbReference type="EC" id="4.1.2.14"/>
    </reaction>
</comment>
<dbReference type="SUPFAM" id="SSF51569">
    <property type="entry name" value="Aldolase"/>
    <property type="match status" value="1"/>
</dbReference>
<dbReference type="OrthoDB" id="9802667at2"/>
<comment type="similarity">
    <text evidence="3">Belongs to the KHG/KDPG aldolase family.</text>
</comment>
<evidence type="ECO:0000256" key="2">
    <source>
        <dbReference type="ARBA" id="ARBA00004736"/>
    </source>
</evidence>
<keyword evidence="9" id="KW-1185">Reference proteome</keyword>
<evidence type="ECO:0000256" key="5">
    <source>
        <dbReference type="ARBA" id="ARBA00013063"/>
    </source>
</evidence>
<evidence type="ECO:0000313" key="9">
    <source>
        <dbReference type="Proteomes" id="UP000297454"/>
    </source>
</evidence>
<dbReference type="InterPro" id="IPR031337">
    <property type="entry name" value="KDPG/KHG_AS_1"/>
</dbReference>
<sequence length="211" mass="23044">MDILERFKNCGIIPVVVLENKEDAVPLAKALLKGGIDVAEITFRTNAAIDSIKEISNNVPEMIVGAGTILNSHQALDVINAGAKFIVSPGFDKNVVETSQKNNITVIPGAITPSEVMQAINSDLSVVKFFPAGNYGGLKTIKSLSAPFGNLLFMPTGSININNLREYLEFDKIISVGGSWICDKKLIEEKKWDEITKLCLEARKILKEVRK</sequence>
<evidence type="ECO:0000256" key="6">
    <source>
        <dbReference type="ARBA" id="ARBA00023239"/>
    </source>
</evidence>
<dbReference type="PANTHER" id="PTHR30246:SF1">
    <property type="entry name" value="2-DEHYDRO-3-DEOXY-6-PHOSPHOGALACTONATE ALDOLASE-RELATED"/>
    <property type="match status" value="1"/>
</dbReference>
<dbReference type="RefSeq" id="WP_134710945.1">
    <property type="nucleotide sequence ID" value="NZ_CP119081.1"/>
</dbReference>
<dbReference type="GO" id="GO:0008675">
    <property type="term" value="F:2-dehydro-3-deoxy-phosphogluconate aldolase activity"/>
    <property type="evidence" value="ECO:0007669"/>
    <property type="project" value="UniProtKB-EC"/>
</dbReference>